<comment type="caution">
    <text evidence="2">The sequence shown here is derived from an EMBL/GenBank/DDBJ whole genome shotgun (WGS) entry which is preliminary data.</text>
</comment>
<dbReference type="InterPro" id="IPR000594">
    <property type="entry name" value="ThiF_NAD_FAD-bd"/>
</dbReference>
<dbReference type="GO" id="GO:0016779">
    <property type="term" value="F:nucleotidyltransferase activity"/>
    <property type="evidence" value="ECO:0007669"/>
    <property type="project" value="TreeGrafter"/>
</dbReference>
<dbReference type="InterPro" id="IPR045886">
    <property type="entry name" value="ThiF/MoeB/HesA"/>
</dbReference>
<dbReference type="Proteomes" id="UP000466345">
    <property type="component" value="Unassembled WGS sequence"/>
</dbReference>
<evidence type="ECO:0000313" key="3">
    <source>
        <dbReference type="Proteomes" id="UP000466345"/>
    </source>
</evidence>
<dbReference type="InterPro" id="IPR035985">
    <property type="entry name" value="Ubiquitin-activating_enz"/>
</dbReference>
<accession>A0A7K0CV45</accession>
<dbReference type="SUPFAM" id="SSF69572">
    <property type="entry name" value="Activating enzymes of the ubiquitin-like proteins"/>
    <property type="match status" value="1"/>
</dbReference>
<name>A0A7K0CV45_9ACTN</name>
<dbReference type="PANTHER" id="PTHR10953">
    <property type="entry name" value="UBIQUITIN-ACTIVATING ENZYME E1"/>
    <property type="match status" value="1"/>
</dbReference>
<evidence type="ECO:0000259" key="1">
    <source>
        <dbReference type="Pfam" id="PF00899"/>
    </source>
</evidence>
<dbReference type="GO" id="GO:0008146">
    <property type="term" value="F:sulfotransferase activity"/>
    <property type="evidence" value="ECO:0007669"/>
    <property type="project" value="TreeGrafter"/>
</dbReference>
<dbReference type="OrthoDB" id="9204719at2"/>
<organism evidence="2 3">
    <name type="scientific">Streptomyces smaragdinus</name>
    <dbReference type="NCBI Taxonomy" id="2585196"/>
    <lineage>
        <taxon>Bacteria</taxon>
        <taxon>Bacillati</taxon>
        <taxon>Actinomycetota</taxon>
        <taxon>Actinomycetes</taxon>
        <taxon>Kitasatosporales</taxon>
        <taxon>Streptomycetaceae</taxon>
        <taxon>Streptomyces</taxon>
    </lineage>
</organism>
<dbReference type="GO" id="GO:0008641">
    <property type="term" value="F:ubiquitin-like modifier activating enzyme activity"/>
    <property type="evidence" value="ECO:0007669"/>
    <property type="project" value="InterPro"/>
</dbReference>
<dbReference type="PANTHER" id="PTHR10953:SF102">
    <property type="entry name" value="ADENYLYLTRANSFERASE AND SULFURTRANSFERASE MOCS3"/>
    <property type="match status" value="1"/>
</dbReference>
<reference evidence="2 3" key="1">
    <citation type="submission" date="2019-10" db="EMBL/GenBank/DDBJ databases">
        <title>Streptomyces smaragdinus sp. nov. and Streptomyces fabii sp. nov., isolated from the gut of fungus growing-termite Macrotermes natalensis.</title>
        <authorList>
            <person name="Schwitalla J."/>
            <person name="Benndorf R."/>
            <person name="Martin K."/>
            <person name="De Beer W."/>
            <person name="Kaster A.-K."/>
            <person name="Vollmers J."/>
            <person name="Poulsen M."/>
            <person name="Beemelmanns C."/>
        </authorList>
    </citation>
    <scope>NUCLEOTIDE SEQUENCE [LARGE SCALE GENOMIC DNA]</scope>
    <source>
        <strain evidence="2 3">RB5</strain>
    </source>
</reference>
<dbReference type="GO" id="GO:0005829">
    <property type="term" value="C:cytosol"/>
    <property type="evidence" value="ECO:0007669"/>
    <property type="project" value="TreeGrafter"/>
</dbReference>
<dbReference type="Gene3D" id="3.40.50.720">
    <property type="entry name" value="NAD(P)-binding Rossmann-like Domain"/>
    <property type="match status" value="1"/>
</dbReference>
<evidence type="ECO:0000313" key="2">
    <source>
        <dbReference type="EMBL" id="MQY16534.1"/>
    </source>
</evidence>
<keyword evidence="3" id="KW-1185">Reference proteome</keyword>
<dbReference type="Pfam" id="PF00899">
    <property type="entry name" value="ThiF"/>
    <property type="match status" value="1"/>
</dbReference>
<sequence length="374" mass="40219">MGVESLSRPRIKPEHRPYQTVDGHVRIGSVVYGIGAEITDPDGWIWTLVQATDGSRDIHAIAKNVASRHCGITHEDTLGVLEQLYDAGHVEDATEPCLGAFSSTEQNRYSRGVPLLRWMDRSPRASAWQAQLSLKQSRVLLLGVGGTGGYAALALAASGVGSLHCIDYDTVALSNLNRQPLYGESDIDGRKLGTALRRLREINSDIDITGDELRIEGASDISSLLSSALPYDVLVLCADQPQHIRRWTNEACLATGTPWVEGGYRGPIASAALFRPGEGPCFVCLHDAEDERRELRLPPGEDEEIASPRLPWNPVNAVTAGLSGALVAHAALALLTGIPPMASGLRFGINLMVPHDTAFEQVARRPGCPACGMP</sequence>
<dbReference type="GO" id="GO:0004792">
    <property type="term" value="F:thiosulfate-cyanide sulfurtransferase activity"/>
    <property type="evidence" value="ECO:0007669"/>
    <property type="project" value="TreeGrafter"/>
</dbReference>
<gene>
    <name evidence="2" type="ORF">SRB5_67330</name>
</gene>
<dbReference type="EMBL" id="WEGJ01000059">
    <property type="protein sequence ID" value="MQY16534.1"/>
    <property type="molecule type" value="Genomic_DNA"/>
</dbReference>
<dbReference type="AlphaFoldDB" id="A0A7K0CV45"/>
<feature type="domain" description="THIF-type NAD/FAD binding fold" evidence="1">
    <location>
        <begin position="130"/>
        <end position="368"/>
    </location>
</feature>
<protein>
    <recommendedName>
        <fullName evidence="1">THIF-type NAD/FAD binding fold domain-containing protein</fullName>
    </recommendedName>
</protein>
<proteinExistence type="predicted"/>
<dbReference type="RefSeq" id="WP_153457343.1">
    <property type="nucleotide sequence ID" value="NZ_WEGJ01000059.1"/>
</dbReference>